<sequence>MLNSRVVVLYAATIIVIIGHGSKAKACLEVEREALLKYKAFLKRPASLSSWINDSNSDCCGWERVTCDPDSGHVTHLSLQFLNGVYPHPDDFDPYNHQCLNFLTLDFSFFIPFKNLTTIDFSFNCFNNSIFTQDHGGMSTLKTLEAIDLSYCSFNISVIDTLTSFTSLKTLLLRNNFLDGPFPVRELLALRNLEHLDLSGNRLQSPSEIDDFKRMSELKNLETLDLSQNYLTINVTSIFRSLSPLKFLKNLLLSEYSMGTLGPLAIDELSVLQNLETLDLSKTSLTITSSSSTTLEYSKTLSRLMLETLDLSGTHIVNANTTFKFLSHLPNLRSLILHESGILFGEQDNEDPFFCEVFTDLPNLEVLILRSVSGTTVPIQGLCKMKNLQELDVSDNHLTGSLSSFSCLKNLTSLRALDLSRNFLSGNISLSFLAHNNAPLEYLSLADNNFEGTFPLSTLANYSDLKVLRLGRQQNKKFQVETENPPWIPSFQLQYLDMSSCQLNSATGTIPTFLSNQSSLIFIDLSNNNLLGRFPNWLLMNNPKLEALFLNNNLFNGYFEDQKMNIHLYTLDVSNNMIQGKLPTSLGFSFPYLEYLNASFNVLDGDIPASVGEMSTLRTLDLAYNNLSGELPNEMFKGCISLQILSLSHNKFQGQILAAPLSMTFLSVLMLDNNNFHGKLQDGLRNMQHLGLLDLSNNDLSGELPGWVVGNLNLVFLSVSGNNFEGAIPRELCELEFITFVSLSHNRFSGALPSCLGNSSSWLKFIHLRNNSLAGTIPESILNNSELFSLDLGDNNISGSVPNSVNGLTNLKYLSLAGNRLQGQLPKQICELKQLNFLDLSRNNFSGTIPTCFNNISFGNQGNYYDFLANYFRSSYFGFIYSQLLYINFQYHNFDVEMHDKVASYFAPEEMRITTKGSSLSYKGNILNNMSGLDLSCNQLEGKISQTIGDLVALHALNLSHNHLVGSIPDSFQKLKMIESLDLSFNRLSGQIPLQLQGLNSLAVFNVSYNNFSGRAPDEGQFATFGGNSYIGNPYLSWRISNRGTAMAPLPALATFNNGEDNSVIDFTSFCWTFAASYVMVVLVFIAILWINPYWRRKWFYFIEDCLYKCFGGVLKDVFY</sequence>
<evidence type="ECO:0000259" key="14">
    <source>
        <dbReference type="Pfam" id="PF08263"/>
    </source>
</evidence>
<evidence type="ECO:0000256" key="11">
    <source>
        <dbReference type="ARBA" id="ARBA00023180"/>
    </source>
</evidence>
<feature type="transmembrane region" description="Helical" evidence="12">
    <location>
        <begin position="1072"/>
        <end position="1091"/>
    </location>
</feature>
<dbReference type="InterPro" id="IPR051502">
    <property type="entry name" value="RLP_Defense_Trigger"/>
</dbReference>
<evidence type="ECO:0000256" key="10">
    <source>
        <dbReference type="ARBA" id="ARBA00023170"/>
    </source>
</evidence>
<keyword evidence="5 12" id="KW-0812">Transmembrane</keyword>
<evidence type="ECO:0000256" key="4">
    <source>
        <dbReference type="ARBA" id="ARBA00022614"/>
    </source>
</evidence>
<evidence type="ECO:0000256" key="2">
    <source>
        <dbReference type="ARBA" id="ARBA00009592"/>
    </source>
</evidence>
<dbReference type="SMART" id="SM00369">
    <property type="entry name" value="LRR_TYP"/>
    <property type="match status" value="10"/>
</dbReference>
<gene>
    <name evidence="15" type="ORF">Ahy_B10g101223</name>
</gene>
<keyword evidence="4" id="KW-0433">Leucine-rich repeat</keyword>
<dbReference type="AlphaFoldDB" id="A0A444WZ40"/>
<dbReference type="Pfam" id="PF00560">
    <property type="entry name" value="LRR_1"/>
    <property type="match status" value="10"/>
</dbReference>
<evidence type="ECO:0000256" key="13">
    <source>
        <dbReference type="SAM" id="SignalP"/>
    </source>
</evidence>
<dbReference type="Proteomes" id="UP000289738">
    <property type="component" value="Chromosome B10"/>
</dbReference>
<evidence type="ECO:0000256" key="1">
    <source>
        <dbReference type="ARBA" id="ARBA00004251"/>
    </source>
</evidence>
<dbReference type="InterPro" id="IPR003591">
    <property type="entry name" value="Leu-rich_rpt_typical-subtyp"/>
</dbReference>
<dbReference type="InterPro" id="IPR013210">
    <property type="entry name" value="LRR_N_plant-typ"/>
</dbReference>
<dbReference type="PRINTS" id="PR00019">
    <property type="entry name" value="LEURICHRPT"/>
</dbReference>
<keyword evidence="9 12" id="KW-0472">Membrane</keyword>
<comment type="caution">
    <text evidence="15">The sequence shown here is derived from an EMBL/GenBank/DDBJ whole genome shotgun (WGS) entry which is preliminary data.</text>
</comment>
<dbReference type="InterPro" id="IPR001611">
    <property type="entry name" value="Leu-rich_rpt"/>
</dbReference>
<keyword evidence="6 13" id="KW-0732">Signal</keyword>
<dbReference type="SUPFAM" id="SSF52047">
    <property type="entry name" value="RNI-like"/>
    <property type="match status" value="2"/>
</dbReference>
<proteinExistence type="inferred from homology"/>
<dbReference type="FunFam" id="3.80.10.10:FF:000111">
    <property type="entry name" value="LRR receptor-like serine/threonine-protein kinase ERECTA"/>
    <property type="match status" value="1"/>
</dbReference>
<evidence type="ECO:0000256" key="8">
    <source>
        <dbReference type="ARBA" id="ARBA00022989"/>
    </source>
</evidence>
<reference evidence="15 16" key="1">
    <citation type="submission" date="2019-01" db="EMBL/GenBank/DDBJ databases">
        <title>Sequencing of cultivated peanut Arachis hypogaea provides insights into genome evolution and oil improvement.</title>
        <authorList>
            <person name="Chen X."/>
        </authorList>
    </citation>
    <scope>NUCLEOTIDE SEQUENCE [LARGE SCALE GENOMIC DNA]</scope>
    <source>
        <strain evidence="16">cv. Fuhuasheng</strain>
        <tissue evidence="15">Leaves</tissue>
    </source>
</reference>
<keyword evidence="8 12" id="KW-1133">Transmembrane helix</keyword>
<dbReference type="FunFam" id="3.80.10.10:FF:000095">
    <property type="entry name" value="LRR receptor-like serine/threonine-protein kinase GSO1"/>
    <property type="match status" value="1"/>
</dbReference>
<keyword evidence="7" id="KW-0677">Repeat</keyword>
<evidence type="ECO:0000256" key="9">
    <source>
        <dbReference type="ARBA" id="ARBA00023136"/>
    </source>
</evidence>
<evidence type="ECO:0000256" key="3">
    <source>
        <dbReference type="ARBA" id="ARBA00022475"/>
    </source>
</evidence>
<dbReference type="FunFam" id="3.80.10.10:FF:000383">
    <property type="entry name" value="Leucine-rich repeat receptor protein kinase EMS1"/>
    <property type="match status" value="1"/>
</dbReference>
<dbReference type="STRING" id="3818.A0A444WZ40"/>
<dbReference type="InterPro" id="IPR032675">
    <property type="entry name" value="LRR_dom_sf"/>
</dbReference>
<evidence type="ECO:0000256" key="7">
    <source>
        <dbReference type="ARBA" id="ARBA00022737"/>
    </source>
</evidence>
<dbReference type="Pfam" id="PF08263">
    <property type="entry name" value="LRRNT_2"/>
    <property type="match status" value="1"/>
</dbReference>
<dbReference type="PROSITE" id="PS51450">
    <property type="entry name" value="LRR"/>
    <property type="match status" value="2"/>
</dbReference>
<accession>A0A444WZ40</accession>
<dbReference type="PANTHER" id="PTHR48062:SF67">
    <property type="entry name" value="LEUCINE-RICH REPEAT-CONTAINING N-TERMINAL PLANT-TYPE DOMAIN-CONTAINING PROTEIN"/>
    <property type="match status" value="1"/>
</dbReference>
<name>A0A444WZ40_ARAHY</name>
<feature type="signal peptide" evidence="13">
    <location>
        <begin position="1"/>
        <end position="24"/>
    </location>
</feature>
<dbReference type="EMBL" id="SDMP01000020">
    <property type="protein sequence ID" value="RYQ82643.1"/>
    <property type="molecule type" value="Genomic_DNA"/>
</dbReference>
<evidence type="ECO:0000313" key="15">
    <source>
        <dbReference type="EMBL" id="RYQ82643.1"/>
    </source>
</evidence>
<keyword evidence="16" id="KW-1185">Reference proteome</keyword>
<comment type="subcellular location">
    <subcellularLocation>
        <location evidence="1">Cell membrane</location>
        <topology evidence="1">Single-pass type I membrane protein</topology>
    </subcellularLocation>
</comment>
<dbReference type="SMART" id="SM00365">
    <property type="entry name" value="LRR_SD22"/>
    <property type="match status" value="6"/>
</dbReference>
<keyword evidence="10" id="KW-0675">Receptor</keyword>
<feature type="chain" id="PRO_5019158803" description="Leucine-rich repeat-containing N-terminal plant-type domain-containing protein" evidence="13">
    <location>
        <begin position="25"/>
        <end position="1120"/>
    </location>
</feature>
<dbReference type="SUPFAM" id="SSF52058">
    <property type="entry name" value="L domain-like"/>
    <property type="match status" value="1"/>
</dbReference>
<dbReference type="GO" id="GO:0005886">
    <property type="term" value="C:plasma membrane"/>
    <property type="evidence" value="ECO:0007669"/>
    <property type="project" value="UniProtKB-SubCell"/>
</dbReference>
<feature type="domain" description="Leucine-rich repeat-containing N-terminal plant-type" evidence="14">
    <location>
        <begin position="31"/>
        <end position="68"/>
    </location>
</feature>
<evidence type="ECO:0000256" key="12">
    <source>
        <dbReference type="SAM" id="Phobius"/>
    </source>
</evidence>
<evidence type="ECO:0000313" key="16">
    <source>
        <dbReference type="Proteomes" id="UP000289738"/>
    </source>
</evidence>
<evidence type="ECO:0000256" key="6">
    <source>
        <dbReference type="ARBA" id="ARBA00022729"/>
    </source>
</evidence>
<protein>
    <recommendedName>
        <fullName evidence="14">Leucine-rich repeat-containing N-terminal plant-type domain-containing protein</fullName>
    </recommendedName>
</protein>
<keyword evidence="3" id="KW-1003">Cell membrane</keyword>
<evidence type="ECO:0000256" key="5">
    <source>
        <dbReference type="ARBA" id="ARBA00022692"/>
    </source>
</evidence>
<dbReference type="PANTHER" id="PTHR48062">
    <property type="entry name" value="RECEPTOR-LIKE PROTEIN 14"/>
    <property type="match status" value="1"/>
</dbReference>
<keyword evidence="11" id="KW-0325">Glycoprotein</keyword>
<dbReference type="Pfam" id="PF13855">
    <property type="entry name" value="LRR_8"/>
    <property type="match status" value="1"/>
</dbReference>
<comment type="similarity">
    <text evidence="2">Belongs to the RLP family.</text>
</comment>
<dbReference type="Gene3D" id="3.80.10.10">
    <property type="entry name" value="Ribonuclease Inhibitor"/>
    <property type="match status" value="5"/>
</dbReference>
<organism evidence="15 16">
    <name type="scientific">Arachis hypogaea</name>
    <name type="common">Peanut</name>
    <dbReference type="NCBI Taxonomy" id="3818"/>
    <lineage>
        <taxon>Eukaryota</taxon>
        <taxon>Viridiplantae</taxon>
        <taxon>Streptophyta</taxon>
        <taxon>Embryophyta</taxon>
        <taxon>Tracheophyta</taxon>
        <taxon>Spermatophyta</taxon>
        <taxon>Magnoliopsida</taxon>
        <taxon>eudicotyledons</taxon>
        <taxon>Gunneridae</taxon>
        <taxon>Pentapetalae</taxon>
        <taxon>rosids</taxon>
        <taxon>fabids</taxon>
        <taxon>Fabales</taxon>
        <taxon>Fabaceae</taxon>
        <taxon>Papilionoideae</taxon>
        <taxon>50 kb inversion clade</taxon>
        <taxon>dalbergioids sensu lato</taxon>
        <taxon>Dalbergieae</taxon>
        <taxon>Pterocarpus clade</taxon>
        <taxon>Arachis</taxon>
    </lineage>
</organism>